<sequence length="471" mass="48448">MSTDVAKSPVPELGAWLAFGACLIAVFMQMIDVTIVNTALPSLTADLGASRSAQLLVISGYALAFACALLTAARIGAMVGRRRMFLISVVAFTAASLWCGLAGGALELVLARVVQGAAGAGMAAQTIAILTAGFPRERHPLVFALYGGVAGFAGMLGPIVGGVLITLDIGGWGWRSVFLINLPIGLFAFALAWKFLDRTSPVGRHRLDLVGAALSGLGLFALIAGLAQIQQHGWRPPLIAVVGAGLALIAVFLAHQRTHPAPLVRLDLFANYGFRIGSVLVGAFFGLFTAFVFAASITMQDVLGYSPLLTGLVMTLFALGAGAGAIGSLILVPRFDIWALAAGIALFGGCIGAGGIYLHLVDGNASAWLCAGPVFAAGFGVGIFGVQLQPMMLSGLNADRMSEASGVLPTVEQVGNAVGLAILTTVFFASHTLTGTITMMIAIAAVAFTLAALTLAMPARARREQDALAAR</sequence>
<dbReference type="Proteomes" id="UP001596223">
    <property type="component" value="Unassembled WGS sequence"/>
</dbReference>
<organism evidence="7 8">
    <name type="scientific">Nocardia lasii</name>
    <dbReference type="NCBI Taxonomy" id="1616107"/>
    <lineage>
        <taxon>Bacteria</taxon>
        <taxon>Bacillati</taxon>
        <taxon>Actinomycetota</taxon>
        <taxon>Actinomycetes</taxon>
        <taxon>Mycobacteriales</taxon>
        <taxon>Nocardiaceae</taxon>
        <taxon>Nocardia</taxon>
    </lineage>
</organism>
<evidence type="ECO:0000259" key="6">
    <source>
        <dbReference type="PROSITE" id="PS50850"/>
    </source>
</evidence>
<feature type="transmembrane region" description="Helical" evidence="5">
    <location>
        <begin position="141"/>
        <end position="165"/>
    </location>
</feature>
<dbReference type="PROSITE" id="PS50850">
    <property type="entry name" value="MFS"/>
    <property type="match status" value="1"/>
</dbReference>
<feature type="domain" description="Major facilitator superfamily (MFS) profile" evidence="6">
    <location>
        <begin position="18"/>
        <end position="462"/>
    </location>
</feature>
<dbReference type="EMBL" id="JBHSQN010000002">
    <property type="protein sequence ID" value="MFC6010848.1"/>
    <property type="molecule type" value="Genomic_DNA"/>
</dbReference>
<feature type="transmembrane region" description="Helical" evidence="5">
    <location>
        <begin position="338"/>
        <end position="360"/>
    </location>
</feature>
<reference evidence="8" key="1">
    <citation type="journal article" date="2019" name="Int. J. Syst. Evol. Microbiol.">
        <title>The Global Catalogue of Microorganisms (GCM) 10K type strain sequencing project: providing services to taxonomists for standard genome sequencing and annotation.</title>
        <authorList>
            <consortium name="The Broad Institute Genomics Platform"/>
            <consortium name="The Broad Institute Genome Sequencing Center for Infectious Disease"/>
            <person name="Wu L."/>
            <person name="Ma J."/>
        </authorList>
    </citation>
    <scope>NUCLEOTIDE SEQUENCE [LARGE SCALE GENOMIC DNA]</scope>
    <source>
        <strain evidence="8">CCUG 36956</strain>
    </source>
</reference>
<feature type="transmembrane region" description="Helical" evidence="5">
    <location>
        <begin position="366"/>
        <end position="386"/>
    </location>
</feature>
<dbReference type="Gene3D" id="1.20.1250.20">
    <property type="entry name" value="MFS general substrate transporter like domains"/>
    <property type="match status" value="1"/>
</dbReference>
<evidence type="ECO:0000256" key="3">
    <source>
        <dbReference type="ARBA" id="ARBA00022989"/>
    </source>
</evidence>
<gene>
    <name evidence="7" type="ORF">ACFP3H_07270</name>
</gene>
<dbReference type="Pfam" id="PF07690">
    <property type="entry name" value="MFS_1"/>
    <property type="match status" value="1"/>
</dbReference>
<keyword evidence="4 5" id="KW-0472">Membrane</keyword>
<keyword evidence="2 5" id="KW-0812">Transmembrane</keyword>
<comment type="caution">
    <text evidence="7">The sequence shown here is derived from an EMBL/GenBank/DDBJ whole genome shotgun (WGS) entry which is preliminary data.</text>
</comment>
<feature type="transmembrane region" description="Helical" evidence="5">
    <location>
        <begin position="85"/>
        <end position="106"/>
    </location>
</feature>
<comment type="subcellular location">
    <subcellularLocation>
        <location evidence="1">Cell membrane</location>
        <topology evidence="1">Multi-pass membrane protein</topology>
    </subcellularLocation>
</comment>
<dbReference type="CDD" id="cd17321">
    <property type="entry name" value="MFS_MMR_MDR_like"/>
    <property type="match status" value="1"/>
</dbReference>
<evidence type="ECO:0000313" key="8">
    <source>
        <dbReference type="Proteomes" id="UP001596223"/>
    </source>
</evidence>
<protein>
    <submittedName>
        <fullName evidence="7">MFS transporter</fullName>
    </submittedName>
</protein>
<feature type="transmembrane region" description="Helical" evidence="5">
    <location>
        <begin position="112"/>
        <end position="134"/>
    </location>
</feature>
<evidence type="ECO:0000256" key="2">
    <source>
        <dbReference type="ARBA" id="ARBA00022692"/>
    </source>
</evidence>
<evidence type="ECO:0000256" key="4">
    <source>
        <dbReference type="ARBA" id="ARBA00023136"/>
    </source>
</evidence>
<feature type="transmembrane region" description="Helical" evidence="5">
    <location>
        <begin position="276"/>
        <end position="297"/>
    </location>
</feature>
<dbReference type="PANTHER" id="PTHR42718:SF39">
    <property type="entry name" value="ACTINORHODIN TRANSPORTER-RELATED"/>
    <property type="match status" value="1"/>
</dbReference>
<dbReference type="PANTHER" id="PTHR42718">
    <property type="entry name" value="MAJOR FACILITATOR SUPERFAMILY MULTIDRUG TRANSPORTER MFSC"/>
    <property type="match status" value="1"/>
</dbReference>
<feature type="transmembrane region" description="Helical" evidence="5">
    <location>
        <begin position="235"/>
        <end position="255"/>
    </location>
</feature>
<feature type="transmembrane region" description="Helical" evidence="5">
    <location>
        <begin position="51"/>
        <end position="73"/>
    </location>
</feature>
<feature type="transmembrane region" description="Helical" evidence="5">
    <location>
        <begin position="435"/>
        <end position="456"/>
    </location>
</feature>
<keyword evidence="8" id="KW-1185">Reference proteome</keyword>
<dbReference type="InterPro" id="IPR020846">
    <property type="entry name" value="MFS_dom"/>
</dbReference>
<feature type="transmembrane region" description="Helical" evidence="5">
    <location>
        <begin position="309"/>
        <end position="331"/>
    </location>
</feature>
<feature type="transmembrane region" description="Helical" evidence="5">
    <location>
        <begin position="177"/>
        <end position="196"/>
    </location>
</feature>
<evidence type="ECO:0000256" key="1">
    <source>
        <dbReference type="ARBA" id="ARBA00004651"/>
    </source>
</evidence>
<feature type="transmembrane region" description="Helical" evidence="5">
    <location>
        <begin position="12"/>
        <end position="31"/>
    </location>
</feature>
<evidence type="ECO:0000313" key="7">
    <source>
        <dbReference type="EMBL" id="MFC6010848.1"/>
    </source>
</evidence>
<feature type="transmembrane region" description="Helical" evidence="5">
    <location>
        <begin position="208"/>
        <end position="229"/>
    </location>
</feature>
<dbReference type="InterPro" id="IPR011701">
    <property type="entry name" value="MFS"/>
</dbReference>
<name>A0ABW1JQD1_9NOCA</name>
<accession>A0ABW1JQD1</accession>
<dbReference type="PRINTS" id="PR01036">
    <property type="entry name" value="TCRTETB"/>
</dbReference>
<evidence type="ECO:0000256" key="5">
    <source>
        <dbReference type="SAM" id="Phobius"/>
    </source>
</evidence>
<dbReference type="Gene3D" id="1.20.1720.10">
    <property type="entry name" value="Multidrug resistance protein D"/>
    <property type="match status" value="1"/>
</dbReference>
<dbReference type="RefSeq" id="WP_378601325.1">
    <property type="nucleotide sequence ID" value="NZ_JBHSQN010000002.1"/>
</dbReference>
<dbReference type="InterPro" id="IPR036259">
    <property type="entry name" value="MFS_trans_sf"/>
</dbReference>
<dbReference type="SUPFAM" id="SSF103473">
    <property type="entry name" value="MFS general substrate transporter"/>
    <property type="match status" value="1"/>
</dbReference>
<proteinExistence type="predicted"/>
<feature type="transmembrane region" description="Helical" evidence="5">
    <location>
        <begin position="407"/>
        <end position="429"/>
    </location>
</feature>
<keyword evidence="3 5" id="KW-1133">Transmembrane helix</keyword>